<dbReference type="Proteomes" id="UP001497497">
    <property type="component" value="Unassembled WGS sequence"/>
</dbReference>
<organism evidence="13 14">
    <name type="scientific">Lymnaea stagnalis</name>
    <name type="common">Great pond snail</name>
    <name type="synonym">Helix stagnalis</name>
    <dbReference type="NCBI Taxonomy" id="6523"/>
    <lineage>
        <taxon>Eukaryota</taxon>
        <taxon>Metazoa</taxon>
        <taxon>Spiralia</taxon>
        <taxon>Lophotrochozoa</taxon>
        <taxon>Mollusca</taxon>
        <taxon>Gastropoda</taxon>
        <taxon>Heterobranchia</taxon>
        <taxon>Euthyneura</taxon>
        <taxon>Panpulmonata</taxon>
        <taxon>Hygrophila</taxon>
        <taxon>Lymnaeoidea</taxon>
        <taxon>Lymnaeidae</taxon>
        <taxon>Lymnaea</taxon>
    </lineage>
</organism>
<keyword evidence="1 7" id="KW-0547">Nucleotide-binding</keyword>
<dbReference type="InterPro" id="IPR001650">
    <property type="entry name" value="Helicase_C-like"/>
</dbReference>
<feature type="non-terminal residue" evidence="13">
    <location>
        <position position="631"/>
    </location>
</feature>
<dbReference type="PROSITE" id="PS51192">
    <property type="entry name" value="HELICASE_ATP_BIND_1"/>
    <property type="match status" value="1"/>
</dbReference>
<dbReference type="InterPro" id="IPR014001">
    <property type="entry name" value="Helicase_ATP-bd"/>
</dbReference>
<evidence type="ECO:0000313" key="14">
    <source>
        <dbReference type="Proteomes" id="UP001497497"/>
    </source>
</evidence>
<keyword evidence="5 8" id="KW-0694">RNA-binding</keyword>
<comment type="similarity">
    <text evidence="7">Belongs to the DEAD box helicase family.</text>
</comment>
<feature type="domain" description="Helicase ATP-binding" evidence="10">
    <location>
        <begin position="201"/>
        <end position="419"/>
    </location>
</feature>
<evidence type="ECO:0000256" key="6">
    <source>
        <dbReference type="PROSITE-ProRule" id="PRU00552"/>
    </source>
</evidence>
<feature type="compositionally biased region" description="Basic and acidic residues" evidence="9">
    <location>
        <begin position="95"/>
        <end position="108"/>
    </location>
</feature>
<reference evidence="13 14" key="1">
    <citation type="submission" date="2024-04" db="EMBL/GenBank/DDBJ databases">
        <authorList>
            <consortium name="Genoscope - CEA"/>
            <person name="William W."/>
        </authorList>
    </citation>
    <scope>NUCLEOTIDE SEQUENCE [LARGE SCALE GENOMIC DNA]</scope>
</reference>
<comment type="caution">
    <text evidence="13">The sequence shown here is derived from an EMBL/GenBank/DDBJ whole genome shotgun (WGS) entry which is preliminary data.</text>
</comment>
<feature type="compositionally biased region" description="Basic residues" evidence="9">
    <location>
        <begin position="118"/>
        <end position="133"/>
    </location>
</feature>
<feature type="region of interest" description="Disordered" evidence="9">
    <location>
        <begin position="1"/>
        <end position="44"/>
    </location>
</feature>
<feature type="region of interest" description="Disordered" evidence="9">
    <location>
        <begin position="95"/>
        <end position="134"/>
    </location>
</feature>
<protein>
    <recommendedName>
        <fullName evidence="8">ATP-dependent RNA helicase</fullName>
        <ecNumber evidence="8">3.6.4.13</ecNumber>
    </recommendedName>
</protein>
<dbReference type="InterPro" id="IPR000629">
    <property type="entry name" value="RNA-helicase_DEAD-box_CS"/>
</dbReference>
<dbReference type="InterPro" id="IPR014014">
    <property type="entry name" value="RNA_helicase_DEAD_Q_motif"/>
</dbReference>
<dbReference type="InterPro" id="IPR027417">
    <property type="entry name" value="P-loop_NTPase"/>
</dbReference>
<evidence type="ECO:0000256" key="9">
    <source>
        <dbReference type="SAM" id="MobiDB-lite"/>
    </source>
</evidence>
<feature type="region of interest" description="Disordered" evidence="9">
    <location>
        <begin position="238"/>
        <end position="273"/>
    </location>
</feature>
<evidence type="ECO:0000256" key="8">
    <source>
        <dbReference type="RuleBase" id="RU365068"/>
    </source>
</evidence>
<evidence type="ECO:0000259" key="11">
    <source>
        <dbReference type="PROSITE" id="PS51194"/>
    </source>
</evidence>
<keyword evidence="2 7" id="KW-0378">Hydrolase</keyword>
<dbReference type="Pfam" id="PF00270">
    <property type="entry name" value="DEAD"/>
    <property type="match status" value="1"/>
</dbReference>
<evidence type="ECO:0000256" key="2">
    <source>
        <dbReference type="ARBA" id="ARBA00022801"/>
    </source>
</evidence>
<dbReference type="SMART" id="SM00487">
    <property type="entry name" value="DEXDc"/>
    <property type="match status" value="1"/>
</dbReference>
<feature type="short sequence motif" description="Q motif" evidence="6">
    <location>
        <begin position="169"/>
        <end position="197"/>
    </location>
</feature>
<evidence type="ECO:0000256" key="4">
    <source>
        <dbReference type="ARBA" id="ARBA00022840"/>
    </source>
</evidence>
<feature type="non-terminal residue" evidence="13">
    <location>
        <position position="1"/>
    </location>
</feature>
<dbReference type="CDD" id="cd18787">
    <property type="entry name" value="SF2_C_DEAD"/>
    <property type="match status" value="1"/>
</dbReference>
<dbReference type="AlphaFoldDB" id="A0AAV2H921"/>
<dbReference type="GO" id="GO:0003723">
    <property type="term" value="F:RNA binding"/>
    <property type="evidence" value="ECO:0007669"/>
    <property type="project" value="UniProtKB-UniRule"/>
</dbReference>
<keyword evidence="4 7" id="KW-0067">ATP-binding</keyword>
<evidence type="ECO:0000256" key="5">
    <source>
        <dbReference type="ARBA" id="ARBA00022884"/>
    </source>
</evidence>
<comment type="domain">
    <text evidence="8">The Q motif is unique to and characteristic of the DEAD box family of RNA helicases and controls ATP binding and hydrolysis.</text>
</comment>
<evidence type="ECO:0000259" key="12">
    <source>
        <dbReference type="PROSITE" id="PS51195"/>
    </source>
</evidence>
<feature type="domain" description="Helicase C-terminal" evidence="11">
    <location>
        <begin position="452"/>
        <end position="613"/>
    </location>
</feature>
<dbReference type="PROSITE" id="PS51194">
    <property type="entry name" value="HELICASE_CTER"/>
    <property type="match status" value="1"/>
</dbReference>
<dbReference type="CDD" id="cd17946">
    <property type="entry name" value="DEADc_DDX24"/>
    <property type="match status" value="1"/>
</dbReference>
<dbReference type="SMART" id="SM00490">
    <property type="entry name" value="HELICc"/>
    <property type="match status" value="1"/>
</dbReference>
<accession>A0AAV2H921</accession>
<sequence length="631" mass="71658">EPEDSSNNKVKNRKRKIASVKGESLSENELQAAAKRKKTKKEGKVKISEKTEQLTKLDITEEVKLPDSKLNRQTCPVRAKSKGVFIKNKNIDIVGGDKELEQEDKTSEEVLPSGNNSKKLKKKRKERQKKKKQLNALKKIATKDVNNSTKNIETESPQKLESRPKLDMSQWHNLCVPDELMKSLQDQGFEKPTEIQTIALPSAIRDRKDILGAAETGSGKTLAFGIPVLTKILSYRQEQNASDEIQDNDEEEMEEDGSDENQNPAKSKHFKKTKKSHPLALILQPTRELAVQVKNHLTALAKYTDIKFATIVGGMSVEKQRRILGKQPEVIIATPGRLWQLIEEDNKHLSQVDRILCLVVDEADRMVEKGHYEELTKILEMINKSPRRASNRQTFVMSATLTMDIAAPKRVMTKKKGKKDEGDKLKNLTERICVGLKPKVIDLTPKDKVAQTLTELRVNCKAEEKDFYLYYFLCQHPGRTLVFANSKDCLRRLVSLLNLLKRSPLPLHADMHQRQRLKNLDKFAENDRGLLVASDVAARGLDIPKVDHVLHYQVPRTMENYIHRSGRTARASNAGLSVMLIGPEEAKDYRKIVFGVRNGEELPVMPVEMDLLPAVKQRVALARDIDVKEYR</sequence>
<feature type="compositionally biased region" description="Acidic residues" evidence="9">
    <location>
        <begin position="244"/>
        <end position="259"/>
    </location>
</feature>
<proteinExistence type="inferred from homology"/>
<dbReference type="GO" id="GO:0016787">
    <property type="term" value="F:hydrolase activity"/>
    <property type="evidence" value="ECO:0007669"/>
    <property type="project" value="UniProtKB-KW"/>
</dbReference>
<gene>
    <name evidence="13" type="ORF">GSLYS_00004255001</name>
</gene>
<feature type="domain" description="DEAD-box RNA helicase Q" evidence="12">
    <location>
        <begin position="169"/>
        <end position="197"/>
    </location>
</feature>
<evidence type="ECO:0000256" key="1">
    <source>
        <dbReference type="ARBA" id="ARBA00022741"/>
    </source>
</evidence>
<dbReference type="InterPro" id="IPR011545">
    <property type="entry name" value="DEAD/DEAH_box_helicase_dom"/>
</dbReference>
<evidence type="ECO:0000313" key="13">
    <source>
        <dbReference type="EMBL" id="CAL1530122.1"/>
    </source>
</evidence>
<dbReference type="Gene3D" id="3.40.50.300">
    <property type="entry name" value="P-loop containing nucleotide triphosphate hydrolases"/>
    <property type="match status" value="2"/>
</dbReference>
<dbReference type="PROSITE" id="PS51195">
    <property type="entry name" value="Q_MOTIF"/>
    <property type="match status" value="1"/>
</dbReference>
<dbReference type="GO" id="GO:0003724">
    <property type="term" value="F:RNA helicase activity"/>
    <property type="evidence" value="ECO:0007669"/>
    <property type="project" value="UniProtKB-EC"/>
</dbReference>
<keyword evidence="14" id="KW-1185">Reference proteome</keyword>
<evidence type="ECO:0000256" key="7">
    <source>
        <dbReference type="RuleBase" id="RU000492"/>
    </source>
</evidence>
<name>A0AAV2H921_LYMST</name>
<evidence type="ECO:0000256" key="3">
    <source>
        <dbReference type="ARBA" id="ARBA00022806"/>
    </source>
</evidence>
<keyword evidence="3 7" id="KW-0347">Helicase</keyword>
<dbReference type="PROSITE" id="PS00039">
    <property type="entry name" value="DEAD_ATP_HELICASE"/>
    <property type="match status" value="1"/>
</dbReference>
<dbReference type="SUPFAM" id="SSF52540">
    <property type="entry name" value="P-loop containing nucleoside triphosphate hydrolases"/>
    <property type="match status" value="1"/>
</dbReference>
<dbReference type="GO" id="GO:0005524">
    <property type="term" value="F:ATP binding"/>
    <property type="evidence" value="ECO:0007669"/>
    <property type="project" value="UniProtKB-UniRule"/>
</dbReference>
<dbReference type="EMBL" id="CAXITT010000062">
    <property type="protein sequence ID" value="CAL1530122.1"/>
    <property type="molecule type" value="Genomic_DNA"/>
</dbReference>
<dbReference type="EC" id="3.6.4.13" evidence="8"/>
<dbReference type="PANTHER" id="PTHR24031">
    <property type="entry name" value="RNA HELICASE"/>
    <property type="match status" value="1"/>
</dbReference>
<comment type="catalytic activity">
    <reaction evidence="8">
        <text>ATP + H2O = ADP + phosphate + H(+)</text>
        <dbReference type="Rhea" id="RHEA:13065"/>
        <dbReference type="ChEBI" id="CHEBI:15377"/>
        <dbReference type="ChEBI" id="CHEBI:15378"/>
        <dbReference type="ChEBI" id="CHEBI:30616"/>
        <dbReference type="ChEBI" id="CHEBI:43474"/>
        <dbReference type="ChEBI" id="CHEBI:456216"/>
        <dbReference type="EC" id="3.6.4.13"/>
    </reaction>
</comment>
<comment type="function">
    <text evidence="8">RNA helicase.</text>
</comment>
<evidence type="ECO:0000259" key="10">
    <source>
        <dbReference type="PROSITE" id="PS51192"/>
    </source>
</evidence>
<dbReference type="Pfam" id="PF00271">
    <property type="entry name" value="Helicase_C"/>
    <property type="match status" value="1"/>
</dbReference>